<dbReference type="PROSITE" id="PS51379">
    <property type="entry name" value="4FE4S_FER_2"/>
    <property type="match status" value="3"/>
</dbReference>
<proteinExistence type="predicted"/>
<dbReference type="GO" id="GO:0046872">
    <property type="term" value="F:metal ion binding"/>
    <property type="evidence" value="ECO:0007669"/>
    <property type="project" value="UniProtKB-KW"/>
</dbReference>
<feature type="domain" description="4Fe-4S ferredoxin-type" evidence="5">
    <location>
        <begin position="48"/>
        <end position="81"/>
    </location>
</feature>
<feature type="domain" description="4Fe-4S ferredoxin-type" evidence="5">
    <location>
        <begin position="4"/>
        <end position="34"/>
    </location>
</feature>
<evidence type="ECO:0000256" key="2">
    <source>
        <dbReference type="ARBA" id="ARBA00022723"/>
    </source>
</evidence>
<reference evidence="6" key="1">
    <citation type="journal article" date="2015" name="Proc. Natl. Acad. Sci. U.S.A.">
        <title>Networks of energetic and metabolic interactions define dynamics in microbial communities.</title>
        <authorList>
            <person name="Embree M."/>
            <person name="Liu J.K."/>
            <person name="Al-Bassam M.M."/>
            <person name="Zengler K."/>
        </authorList>
    </citation>
    <scope>NUCLEOTIDE SEQUENCE</scope>
</reference>
<dbReference type="Gene3D" id="3.30.70.20">
    <property type="match status" value="2"/>
</dbReference>
<dbReference type="PANTHER" id="PTHR43177:SF3">
    <property type="entry name" value="PROTEIN NRFC HOMOLOG"/>
    <property type="match status" value="1"/>
</dbReference>
<keyword evidence="2" id="KW-0479">Metal-binding</keyword>
<evidence type="ECO:0000256" key="3">
    <source>
        <dbReference type="ARBA" id="ARBA00023004"/>
    </source>
</evidence>
<dbReference type="Pfam" id="PF12800">
    <property type="entry name" value="Fer4_4"/>
    <property type="match status" value="1"/>
</dbReference>
<dbReference type="PROSITE" id="PS00198">
    <property type="entry name" value="4FE4S_FER_1"/>
    <property type="match status" value="1"/>
</dbReference>
<dbReference type="InterPro" id="IPR050954">
    <property type="entry name" value="ET_IronSulfur_Cluster-Binding"/>
</dbReference>
<protein>
    <submittedName>
        <fullName evidence="6">4fe-4s ferredoxin, iron-sulfur binding domain protein</fullName>
    </submittedName>
</protein>
<dbReference type="EMBL" id="LNQE01000274">
    <property type="protein sequence ID" value="KUG27937.1"/>
    <property type="molecule type" value="Genomic_DNA"/>
</dbReference>
<dbReference type="CDD" id="cd10553">
    <property type="entry name" value="PhsB_like"/>
    <property type="match status" value="1"/>
</dbReference>
<comment type="caution">
    <text evidence="6">The sequence shown here is derived from an EMBL/GenBank/DDBJ whole genome shotgun (WGS) entry which is preliminary data.</text>
</comment>
<feature type="domain" description="4Fe-4S ferredoxin-type" evidence="5">
    <location>
        <begin position="83"/>
        <end position="112"/>
    </location>
</feature>
<dbReference type="InterPro" id="IPR017896">
    <property type="entry name" value="4Fe4S_Fe-S-bd"/>
</dbReference>
<dbReference type="GO" id="GO:0051539">
    <property type="term" value="F:4 iron, 4 sulfur cluster binding"/>
    <property type="evidence" value="ECO:0007669"/>
    <property type="project" value="UniProtKB-KW"/>
</dbReference>
<evidence type="ECO:0000256" key="4">
    <source>
        <dbReference type="ARBA" id="ARBA00023014"/>
    </source>
</evidence>
<accession>A0A0W8G4G3</accession>
<gene>
    <name evidence="6" type="ORF">ASZ90_002191</name>
</gene>
<dbReference type="SUPFAM" id="SSF54862">
    <property type="entry name" value="4Fe-4S ferredoxins"/>
    <property type="match status" value="1"/>
</dbReference>
<dbReference type="InterPro" id="IPR017900">
    <property type="entry name" value="4Fe4S_Fe_S_CS"/>
</dbReference>
<keyword evidence="1" id="KW-0004">4Fe-4S</keyword>
<evidence type="ECO:0000256" key="1">
    <source>
        <dbReference type="ARBA" id="ARBA00022485"/>
    </source>
</evidence>
<name>A0A0W8G4G3_9ZZZZ</name>
<dbReference type="PANTHER" id="PTHR43177">
    <property type="entry name" value="PROTEIN NRFC"/>
    <property type="match status" value="1"/>
</dbReference>
<sequence>MSKYLIMLDQNRCISCHACEVHCQMKNRVPPDARLGKLITVGPVSHEGKPRMLNLFMPCFQCERPWCVTACPTGAMTRREKDGIVYVQEDLCVGCKACIKACPWQVPQWNDFTGRVMKCDYCRDRIDAGEKPACVAGCTSHALSLVRPNEASAHTREDYARRILLRHP</sequence>
<dbReference type="AlphaFoldDB" id="A0A0W8G4G3"/>
<organism evidence="6">
    <name type="scientific">hydrocarbon metagenome</name>
    <dbReference type="NCBI Taxonomy" id="938273"/>
    <lineage>
        <taxon>unclassified sequences</taxon>
        <taxon>metagenomes</taxon>
        <taxon>ecological metagenomes</taxon>
    </lineage>
</organism>
<keyword evidence="4" id="KW-0411">Iron-sulfur</keyword>
<keyword evidence="3" id="KW-0408">Iron</keyword>
<dbReference type="Pfam" id="PF13247">
    <property type="entry name" value="Fer4_11"/>
    <property type="match status" value="1"/>
</dbReference>
<evidence type="ECO:0000313" key="6">
    <source>
        <dbReference type="EMBL" id="KUG27937.1"/>
    </source>
</evidence>
<evidence type="ECO:0000259" key="5">
    <source>
        <dbReference type="PROSITE" id="PS51379"/>
    </source>
</evidence>